<reference evidence="9" key="1">
    <citation type="journal article" date="2019" name="Int. J. Syst. Evol. Microbiol.">
        <title>The Global Catalogue of Microorganisms (GCM) 10K type strain sequencing project: providing services to taxonomists for standard genome sequencing and annotation.</title>
        <authorList>
            <consortium name="The Broad Institute Genomics Platform"/>
            <consortium name="The Broad Institute Genome Sequencing Center for Infectious Disease"/>
            <person name="Wu L."/>
            <person name="Ma J."/>
        </authorList>
    </citation>
    <scope>NUCLEOTIDE SEQUENCE [LARGE SCALE GENOMIC DNA]</scope>
    <source>
        <strain evidence="9">JCM 12165</strain>
    </source>
</reference>
<comment type="catalytic activity">
    <reaction evidence="7">
        <text>hydrogencarbonate + H(+) = CO2 + H2O</text>
        <dbReference type="Rhea" id="RHEA:10748"/>
        <dbReference type="ChEBI" id="CHEBI:15377"/>
        <dbReference type="ChEBI" id="CHEBI:15378"/>
        <dbReference type="ChEBI" id="CHEBI:16526"/>
        <dbReference type="ChEBI" id="CHEBI:17544"/>
        <dbReference type="EC" id="4.2.1.1"/>
    </reaction>
</comment>
<dbReference type="PANTHER" id="PTHR43175">
    <property type="entry name" value="CARBONIC ANHYDRASE"/>
    <property type="match status" value="1"/>
</dbReference>
<comment type="function">
    <text evidence="6">Catalyzes the reversible hydration of carbon dioxide to form bicarbonate.</text>
</comment>
<evidence type="ECO:0000256" key="1">
    <source>
        <dbReference type="ARBA" id="ARBA00001947"/>
    </source>
</evidence>
<evidence type="ECO:0000256" key="3">
    <source>
        <dbReference type="ARBA" id="ARBA00012925"/>
    </source>
</evidence>
<dbReference type="InterPro" id="IPR036874">
    <property type="entry name" value="Carbonic_anhydrase_sf"/>
</dbReference>
<evidence type="ECO:0000256" key="4">
    <source>
        <dbReference type="ARBA" id="ARBA00022723"/>
    </source>
</evidence>
<dbReference type="PANTHER" id="PTHR43175:SF3">
    <property type="entry name" value="CARBON DISULFIDE HYDROLASE"/>
    <property type="match status" value="1"/>
</dbReference>
<keyword evidence="4" id="KW-0479">Metal-binding</keyword>
<evidence type="ECO:0000313" key="9">
    <source>
        <dbReference type="Proteomes" id="UP001597145"/>
    </source>
</evidence>
<evidence type="ECO:0000256" key="5">
    <source>
        <dbReference type="ARBA" id="ARBA00022833"/>
    </source>
</evidence>
<keyword evidence="9" id="KW-1185">Reference proteome</keyword>
<evidence type="ECO:0000256" key="7">
    <source>
        <dbReference type="ARBA" id="ARBA00048348"/>
    </source>
</evidence>
<sequence length="182" mass="19908">MSNLDELLDNNTRFAATDLREHQPVIPFIPNKQVYILTCIDPRVEPSDVFGLTLGDAIVARTVGGRVTPAVLEDLAWISYLHEVKTPDADWFELAVVHHTDCGSALLADESLRHDFAQRTGYDDAELAGRAVLDPARTVPGDVEAIVSAPQVSGKIRVSGYAYDVKTGQITRITPPRSRDTA</sequence>
<organism evidence="8 9">
    <name type="scientific">Pseudonocardia aurantiaca</name>
    <dbReference type="NCBI Taxonomy" id="75290"/>
    <lineage>
        <taxon>Bacteria</taxon>
        <taxon>Bacillati</taxon>
        <taxon>Actinomycetota</taxon>
        <taxon>Actinomycetes</taxon>
        <taxon>Pseudonocardiales</taxon>
        <taxon>Pseudonocardiaceae</taxon>
        <taxon>Pseudonocardia</taxon>
    </lineage>
</organism>
<evidence type="ECO:0000256" key="6">
    <source>
        <dbReference type="ARBA" id="ARBA00024993"/>
    </source>
</evidence>
<comment type="caution">
    <text evidence="8">The sequence shown here is derived from an EMBL/GenBank/DDBJ whole genome shotgun (WGS) entry which is preliminary data.</text>
</comment>
<dbReference type="SMART" id="SM00947">
    <property type="entry name" value="Pro_CA"/>
    <property type="match status" value="1"/>
</dbReference>
<evidence type="ECO:0000313" key="8">
    <source>
        <dbReference type="EMBL" id="MFD1532101.1"/>
    </source>
</evidence>
<evidence type="ECO:0000256" key="2">
    <source>
        <dbReference type="ARBA" id="ARBA00006217"/>
    </source>
</evidence>
<dbReference type="RefSeq" id="WP_343980641.1">
    <property type="nucleotide sequence ID" value="NZ_BAAAJG010000012.1"/>
</dbReference>
<dbReference type="InterPro" id="IPR001765">
    <property type="entry name" value="Carbonic_anhydrase"/>
</dbReference>
<accession>A0ABW4FNK9</accession>
<dbReference type="Pfam" id="PF00484">
    <property type="entry name" value="Pro_CA"/>
    <property type="match status" value="1"/>
</dbReference>
<dbReference type="EC" id="4.2.1.1" evidence="3"/>
<gene>
    <name evidence="8" type="ORF">ACFSCY_21965</name>
</gene>
<dbReference type="Proteomes" id="UP001597145">
    <property type="component" value="Unassembled WGS sequence"/>
</dbReference>
<dbReference type="SUPFAM" id="SSF53056">
    <property type="entry name" value="beta-carbonic anhydrase, cab"/>
    <property type="match status" value="1"/>
</dbReference>
<proteinExistence type="inferred from homology"/>
<protein>
    <recommendedName>
        <fullName evidence="3">carbonic anhydrase</fullName>
        <ecNumber evidence="3">4.2.1.1</ecNumber>
    </recommendedName>
</protein>
<name>A0ABW4FNK9_9PSEU</name>
<comment type="cofactor">
    <cofactor evidence="1">
        <name>Zn(2+)</name>
        <dbReference type="ChEBI" id="CHEBI:29105"/>
    </cofactor>
</comment>
<comment type="similarity">
    <text evidence="2">Belongs to the beta-class carbonic anhydrase family.</text>
</comment>
<dbReference type="EMBL" id="JBHUCP010000017">
    <property type="protein sequence ID" value="MFD1532101.1"/>
    <property type="molecule type" value="Genomic_DNA"/>
</dbReference>
<keyword evidence="5" id="KW-0862">Zinc</keyword>
<dbReference type="Gene3D" id="3.40.1050.10">
    <property type="entry name" value="Carbonic anhydrase"/>
    <property type="match status" value="1"/>
</dbReference>